<evidence type="ECO:0000313" key="3">
    <source>
        <dbReference type="Proteomes" id="UP000248662"/>
    </source>
</evidence>
<proteinExistence type="predicted"/>
<dbReference type="AlphaFoldDB" id="A0A1S6KKN2"/>
<evidence type="ECO:0000313" key="2">
    <source>
        <dbReference type="EMBL" id="PZM17558.1"/>
    </source>
</evidence>
<gene>
    <name evidence="2" type="ORF">DOL94_08590</name>
</gene>
<reference evidence="1" key="1">
    <citation type="submission" date="2016-11" db="EMBL/GenBank/DDBJ databases">
        <title>RCH51 a multiply antibiotic resistant Acinetobacter baumannii ST103IP isolate carries resistance genes in three plasmids including a novel potentially conjugative plasmid carrying oxa235 in transposon Tn6252.</title>
        <authorList>
            <person name="Hamidian M."/>
            <person name="Nigro S.J."/>
            <person name="Hartstein R.M."/>
            <person name="Hall R.M."/>
        </authorList>
    </citation>
    <scope>NUCLEOTIDE SEQUENCE</scope>
    <source>
        <strain evidence="1">RCH51</strain>
        <plasmid evidence="1">pRCH51-3</plasmid>
    </source>
</reference>
<dbReference type="EMBL" id="QKWF01000082">
    <property type="protein sequence ID" value="PZM17558.1"/>
    <property type="molecule type" value="Genomic_DNA"/>
</dbReference>
<protein>
    <submittedName>
        <fullName evidence="1">Uncharacterized protein</fullName>
    </submittedName>
</protein>
<dbReference type="EMBL" id="KY216144">
    <property type="protein sequence ID" value="AQT19048.1"/>
    <property type="molecule type" value="Genomic_DNA"/>
</dbReference>
<organism evidence="1">
    <name type="scientific">Acinetobacter baumannii</name>
    <dbReference type="NCBI Taxonomy" id="470"/>
    <lineage>
        <taxon>Bacteria</taxon>
        <taxon>Pseudomonadati</taxon>
        <taxon>Pseudomonadota</taxon>
        <taxon>Gammaproteobacteria</taxon>
        <taxon>Moraxellales</taxon>
        <taxon>Moraxellaceae</taxon>
        <taxon>Acinetobacter</taxon>
        <taxon>Acinetobacter calcoaceticus/baumannii complex</taxon>
    </lineage>
</organism>
<name>A0A1S6KKN2_ACIBA</name>
<evidence type="ECO:0000313" key="1">
    <source>
        <dbReference type="EMBL" id="AQT19048.1"/>
    </source>
</evidence>
<dbReference type="GeneID" id="92798392"/>
<reference evidence="2 3" key="2">
    <citation type="submission" date="2018-06" db="EMBL/GenBank/DDBJ databases">
        <title>Carbapenemase-producing Acinetobacter spp. from environmental sources in an hospital from French Polynesia.</title>
        <authorList>
            <person name="Bonnin R.A."/>
            <person name="Levy M."/>
            <person name="Cuzon G."/>
            <person name="Dortet L."/>
            <person name="Naas T."/>
        </authorList>
    </citation>
    <scope>NUCLEOTIDE SEQUENCE [LARGE SCALE GENOMIC DNA]</scope>
    <source>
        <strain evidence="2 3">R10</strain>
    </source>
</reference>
<keyword evidence="1" id="KW-0614">Plasmid</keyword>
<dbReference type="RefSeq" id="WP_001051769.1">
    <property type="nucleotide sequence ID" value="NZ_CP102764.1"/>
</dbReference>
<sequence>MAKGESGRIVLEVDPELKKALYSILAHKQQTLKDWFTDKAHKHIEENKPELIKSFLKERNEI</sequence>
<accession>A0A1S6KKN2</accession>
<geneLocation type="plasmid" evidence="1">
    <name>pRCH51-3</name>
</geneLocation>
<dbReference type="Proteomes" id="UP000248662">
    <property type="component" value="Unassembled WGS sequence"/>
</dbReference>